<feature type="transmembrane region" description="Helical" evidence="5">
    <location>
        <begin position="336"/>
        <end position="356"/>
    </location>
</feature>
<dbReference type="AlphaFoldDB" id="A0A9P4KIX8"/>
<feature type="transmembrane region" description="Helical" evidence="5">
    <location>
        <begin position="103"/>
        <end position="126"/>
    </location>
</feature>
<dbReference type="GO" id="GO:0120029">
    <property type="term" value="P:proton export across plasma membrane"/>
    <property type="evidence" value="ECO:0007669"/>
    <property type="project" value="InterPro"/>
</dbReference>
<feature type="transmembrane region" description="Helical" evidence="5">
    <location>
        <begin position="408"/>
        <end position="429"/>
    </location>
</feature>
<feature type="transmembrane region" description="Helical" evidence="5">
    <location>
        <begin position="368"/>
        <end position="387"/>
    </location>
</feature>
<dbReference type="GO" id="GO:0015385">
    <property type="term" value="F:sodium:proton antiporter activity"/>
    <property type="evidence" value="ECO:0007669"/>
    <property type="project" value="InterPro"/>
</dbReference>
<reference evidence="8" key="1">
    <citation type="journal article" date="2020" name="Stud. Mycol.">
        <title>101 Dothideomycetes genomes: A test case for predicting lifestyles and emergence of pathogens.</title>
        <authorList>
            <person name="Haridas S."/>
            <person name="Albert R."/>
            <person name="Binder M."/>
            <person name="Bloem J."/>
            <person name="LaButti K."/>
            <person name="Salamov A."/>
            <person name="Andreopoulos B."/>
            <person name="Baker S."/>
            <person name="Barry K."/>
            <person name="Bills G."/>
            <person name="Bluhm B."/>
            <person name="Cannon C."/>
            <person name="Castanera R."/>
            <person name="Culley D."/>
            <person name="Daum C."/>
            <person name="Ezra D."/>
            <person name="Gonzalez J."/>
            <person name="Henrissat B."/>
            <person name="Kuo A."/>
            <person name="Liang C."/>
            <person name="Lipzen A."/>
            <person name="Lutzoni F."/>
            <person name="Magnuson J."/>
            <person name="Mondo S."/>
            <person name="Nolan M."/>
            <person name="Ohm R."/>
            <person name="Pangilinan J."/>
            <person name="Park H.-J."/>
            <person name="Ramirez L."/>
            <person name="Alfaro M."/>
            <person name="Sun H."/>
            <person name="Tritt A."/>
            <person name="Yoshinaga Y."/>
            <person name="Zwiers L.-H."/>
            <person name="Turgeon B."/>
            <person name="Goodwin S."/>
            <person name="Spatafora J."/>
            <person name="Crous P."/>
            <person name="Grigoriev I."/>
        </authorList>
    </citation>
    <scope>NUCLEOTIDE SEQUENCE [LARGE SCALE GENOMIC DNA]</scope>
    <source>
        <strain evidence="8">CBS 304.66</strain>
    </source>
</reference>
<feature type="transmembrane region" description="Helical" evidence="5">
    <location>
        <begin position="6"/>
        <end position="27"/>
    </location>
</feature>
<keyword evidence="3 5" id="KW-1133">Transmembrane helix</keyword>
<feature type="transmembrane region" description="Helical" evidence="5">
    <location>
        <begin position="68"/>
        <end position="91"/>
    </location>
</feature>
<keyword evidence="4 5" id="KW-0472">Membrane</keyword>
<evidence type="ECO:0000256" key="5">
    <source>
        <dbReference type="SAM" id="Phobius"/>
    </source>
</evidence>
<dbReference type="InterPro" id="IPR004712">
    <property type="entry name" value="Na+/H+_antiporter_fungi"/>
</dbReference>
<evidence type="ECO:0000256" key="3">
    <source>
        <dbReference type="ARBA" id="ARBA00022989"/>
    </source>
</evidence>
<dbReference type="GO" id="GO:0036376">
    <property type="term" value="P:sodium ion export across plasma membrane"/>
    <property type="evidence" value="ECO:0007669"/>
    <property type="project" value="InterPro"/>
</dbReference>
<dbReference type="GO" id="GO:0005886">
    <property type="term" value="C:plasma membrane"/>
    <property type="evidence" value="ECO:0007669"/>
    <property type="project" value="InterPro"/>
</dbReference>
<feature type="transmembrane region" description="Helical" evidence="5">
    <location>
        <begin position="39"/>
        <end position="56"/>
    </location>
</feature>
<dbReference type="Proteomes" id="UP000800093">
    <property type="component" value="Unassembled WGS sequence"/>
</dbReference>
<dbReference type="PANTHER" id="PTHR31382:SF1">
    <property type="entry name" value="SODIUM ION_PROTON EXCHANGER (EUROFUNG)"/>
    <property type="match status" value="1"/>
</dbReference>
<evidence type="ECO:0000256" key="2">
    <source>
        <dbReference type="ARBA" id="ARBA00022692"/>
    </source>
</evidence>
<keyword evidence="8" id="KW-1185">Reference proteome</keyword>
<dbReference type="GO" id="GO:0042391">
    <property type="term" value="P:regulation of membrane potential"/>
    <property type="evidence" value="ECO:0007669"/>
    <property type="project" value="InterPro"/>
</dbReference>
<name>A0A9P4KIX8_9PLEO</name>
<accession>A0A9P4KIX8</accession>
<dbReference type="PANTHER" id="PTHR31382">
    <property type="entry name" value="NA(+)/H(+) ANTIPORTER"/>
    <property type="match status" value="1"/>
</dbReference>
<sequence length="488" mass="54223">MNSPVLNFDLVCCALGGFITLFGLVSYLFKERWYLTEPVVALWTGLLLSPYGLNLIRPLEYSGSNEGVAMTTLCFTRLVLGIQLVIAGIQLPSKFLTREWRSLLLLLGPGMITMWICTSLLVWTLIPSLNMFESLVVGACVTPTDPVLSNSIVKGEFADRYLSRSLQHLIVAESGANDGLGYMFLFFPLYMIKFAKESDNSEGIQDAITAWLSNTFFYTIILSILVGAAVGLMAKGGLRWAKKKDLVDKESFSLFAIGLALSIIGIVGAVDSDDVLACFIAGCAFAWDDWFCRHIEGDSLHSTIDMLLNMAVFMWVGAVCPWDAIISSGIVPINRLFILGILVLLLRRLPFVLAVHRKMDHIQGFSQASLVGFFGPIGISAIFYLHVCLEFLHDIVGVQSEREECKRLADATLVVVWFLVISSIVVHGLSIPLGNLAIHAWSPFYSLERSDSGESCHFKIPTFQNRRRNERTPLLADTHRRTNSWYAN</sequence>
<feature type="transmembrane region" description="Helical" evidence="5">
    <location>
        <begin position="216"/>
        <end position="234"/>
    </location>
</feature>
<comment type="subcellular location">
    <subcellularLocation>
        <location evidence="1">Membrane</location>
        <topology evidence="1">Multi-pass membrane protein</topology>
    </subcellularLocation>
</comment>
<organism evidence="7 8">
    <name type="scientific">Lojkania enalia</name>
    <dbReference type="NCBI Taxonomy" id="147567"/>
    <lineage>
        <taxon>Eukaryota</taxon>
        <taxon>Fungi</taxon>
        <taxon>Dikarya</taxon>
        <taxon>Ascomycota</taxon>
        <taxon>Pezizomycotina</taxon>
        <taxon>Dothideomycetes</taxon>
        <taxon>Pleosporomycetidae</taxon>
        <taxon>Pleosporales</taxon>
        <taxon>Pleosporales incertae sedis</taxon>
        <taxon>Lojkania</taxon>
    </lineage>
</organism>
<proteinExistence type="predicted"/>
<evidence type="ECO:0000256" key="4">
    <source>
        <dbReference type="ARBA" id="ARBA00023136"/>
    </source>
</evidence>
<evidence type="ECO:0000256" key="1">
    <source>
        <dbReference type="ARBA" id="ARBA00004141"/>
    </source>
</evidence>
<keyword evidence="2 5" id="KW-0812">Transmembrane</keyword>
<feature type="domain" description="Cation/H+ exchanger transmembrane" evidence="6">
    <location>
        <begin position="24"/>
        <end position="432"/>
    </location>
</feature>
<dbReference type="OrthoDB" id="5327978at2759"/>
<dbReference type="InterPro" id="IPR006153">
    <property type="entry name" value="Cation/H_exchanger_TM"/>
</dbReference>
<evidence type="ECO:0000313" key="7">
    <source>
        <dbReference type="EMBL" id="KAF2267454.1"/>
    </source>
</evidence>
<dbReference type="EMBL" id="ML986591">
    <property type="protein sequence ID" value="KAF2267454.1"/>
    <property type="molecule type" value="Genomic_DNA"/>
</dbReference>
<comment type="caution">
    <text evidence="7">The sequence shown here is derived from an EMBL/GenBank/DDBJ whole genome shotgun (WGS) entry which is preliminary data.</text>
</comment>
<gene>
    <name evidence="7" type="ORF">CC78DRAFT_79405</name>
</gene>
<feature type="transmembrane region" description="Helical" evidence="5">
    <location>
        <begin position="307"/>
        <end position="324"/>
    </location>
</feature>
<evidence type="ECO:0000313" key="8">
    <source>
        <dbReference type="Proteomes" id="UP000800093"/>
    </source>
</evidence>
<dbReference type="Pfam" id="PF00999">
    <property type="entry name" value="Na_H_Exchanger"/>
    <property type="match status" value="1"/>
</dbReference>
<feature type="transmembrane region" description="Helical" evidence="5">
    <location>
        <begin position="254"/>
        <end position="287"/>
    </location>
</feature>
<protein>
    <submittedName>
        <fullName evidence="7">Na/H antiporter</fullName>
    </submittedName>
</protein>
<evidence type="ECO:0000259" key="6">
    <source>
        <dbReference type="Pfam" id="PF00999"/>
    </source>
</evidence>